<name>A0A512H8E3_9PROT</name>
<dbReference type="InterPro" id="IPR042095">
    <property type="entry name" value="SUMF_sf"/>
</dbReference>
<feature type="signal peptide" evidence="1">
    <location>
        <begin position="1"/>
        <end position="26"/>
    </location>
</feature>
<feature type="chain" id="PRO_5021815608" description="Sulfatase-modifying factor enzyme-like domain-containing protein" evidence="1">
    <location>
        <begin position="27"/>
        <end position="530"/>
    </location>
</feature>
<keyword evidence="4" id="KW-1185">Reference proteome</keyword>
<reference evidence="3 4" key="1">
    <citation type="submission" date="2019-07" db="EMBL/GenBank/DDBJ databases">
        <title>Whole genome shotgun sequence of Rhodospirillum oryzae NBRC 107573.</title>
        <authorList>
            <person name="Hosoyama A."/>
            <person name="Uohara A."/>
            <person name="Ohji S."/>
            <person name="Ichikawa N."/>
        </authorList>
    </citation>
    <scope>NUCLEOTIDE SEQUENCE [LARGE SCALE GENOMIC DNA]</scope>
    <source>
        <strain evidence="3 4">NBRC 107573</strain>
    </source>
</reference>
<dbReference type="SUPFAM" id="SSF56436">
    <property type="entry name" value="C-type lectin-like"/>
    <property type="match status" value="1"/>
</dbReference>
<feature type="domain" description="Sulfatase-modifying factor enzyme-like" evidence="2">
    <location>
        <begin position="121"/>
        <end position="326"/>
    </location>
</feature>
<dbReference type="PANTHER" id="PTHR23150">
    <property type="entry name" value="SULFATASE MODIFYING FACTOR 1, 2"/>
    <property type="match status" value="1"/>
</dbReference>
<dbReference type="InterPro" id="IPR005532">
    <property type="entry name" value="SUMF_dom"/>
</dbReference>
<dbReference type="EMBL" id="BJZO01000046">
    <property type="protein sequence ID" value="GEO81725.1"/>
    <property type="molecule type" value="Genomic_DNA"/>
</dbReference>
<keyword evidence="1" id="KW-0732">Signal</keyword>
<evidence type="ECO:0000259" key="2">
    <source>
        <dbReference type="Pfam" id="PF03781"/>
    </source>
</evidence>
<sequence>MWSDLKGLLSGVVVLGALSPGAGAWAGDGAPIAWAEKYWNPGKADGDVVIPLPCGGGMAFRVVRTDVGDNWLADQPFKMGQWSERSAASGGESADALAYSQYQRNAYLAGSLSQDGESAHRYFLMGKYEVTRDQYKAVMEETCPTAKTAGRTPVDNISWFDAVHFTQRLTEWLMVNSPPSLPKEEGVHAFVRLPTEEEWEFTVRGGQAVTPDEFLADRFPMPEGVSQYIWYQGSDSCRGDLQVIGLHKPNPLGVHDMLGNVQEMMLEPFHMVRPGRPHGQVGGLVYRGGSCQIGETQITSAFRFEASYYEDSTGKARAQPMAGFRVLIAGPVVTGHDRLARIKADWNRVSDLPGVSLEGGPAEQLEKAATVVENSDLSRQLLTIATTVRREAAERQEINERAIQSNLRAGALTIRQYRDEMQRQNKIKAAMDVNAGGSASLDKEYADSLMAIKARMRLTQGVYTWLLARTAEDFKSPDIQSQATAVSRQLREIDAVAMADFAVLFATQAQRWAREGGGDVNVYLAELLSR</sequence>
<evidence type="ECO:0000256" key="1">
    <source>
        <dbReference type="SAM" id="SignalP"/>
    </source>
</evidence>
<dbReference type="GO" id="GO:0120147">
    <property type="term" value="F:formylglycine-generating oxidase activity"/>
    <property type="evidence" value="ECO:0007669"/>
    <property type="project" value="TreeGrafter"/>
</dbReference>
<gene>
    <name evidence="3" type="ORF">ROR02_18560</name>
</gene>
<dbReference type="AlphaFoldDB" id="A0A512H8E3"/>
<dbReference type="OrthoDB" id="9768004at2"/>
<dbReference type="Gene3D" id="3.90.1580.10">
    <property type="entry name" value="paralog of FGE (formylglycine-generating enzyme)"/>
    <property type="match status" value="1"/>
</dbReference>
<accession>A0A512H8E3</accession>
<proteinExistence type="predicted"/>
<dbReference type="Pfam" id="PF03781">
    <property type="entry name" value="FGE-sulfatase"/>
    <property type="match status" value="1"/>
</dbReference>
<dbReference type="Proteomes" id="UP000321567">
    <property type="component" value="Unassembled WGS sequence"/>
</dbReference>
<protein>
    <recommendedName>
        <fullName evidence="2">Sulfatase-modifying factor enzyme-like domain-containing protein</fullName>
    </recommendedName>
</protein>
<organism evidence="3 4">
    <name type="scientific">Pararhodospirillum oryzae</name>
    <dbReference type="NCBI Taxonomy" id="478448"/>
    <lineage>
        <taxon>Bacteria</taxon>
        <taxon>Pseudomonadati</taxon>
        <taxon>Pseudomonadota</taxon>
        <taxon>Alphaproteobacteria</taxon>
        <taxon>Rhodospirillales</taxon>
        <taxon>Rhodospirillaceae</taxon>
        <taxon>Pararhodospirillum</taxon>
    </lineage>
</organism>
<dbReference type="InterPro" id="IPR016187">
    <property type="entry name" value="CTDL_fold"/>
</dbReference>
<evidence type="ECO:0000313" key="3">
    <source>
        <dbReference type="EMBL" id="GEO81725.1"/>
    </source>
</evidence>
<dbReference type="InterPro" id="IPR051043">
    <property type="entry name" value="Sulfatase_Mod_Factor_Kinase"/>
</dbReference>
<dbReference type="PANTHER" id="PTHR23150:SF19">
    <property type="entry name" value="FORMYLGLYCINE-GENERATING ENZYME"/>
    <property type="match status" value="1"/>
</dbReference>
<dbReference type="RefSeq" id="WP_147163753.1">
    <property type="nucleotide sequence ID" value="NZ_BJZO01000046.1"/>
</dbReference>
<evidence type="ECO:0000313" key="4">
    <source>
        <dbReference type="Proteomes" id="UP000321567"/>
    </source>
</evidence>
<comment type="caution">
    <text evidence="3">The sequence shown here is derived from an EMBL/GenBank/DDBJ whole genome shotgun (WGS) entry which is preliminary data.</text>
</comment>